<sequence>MGTTGQTMQPPFSHEHFRWSTPVCVRSMLLLWTVLCWPLAGGMIRAQESSVSKAETNTDSTKLNDQSSAKSSSKTQANSTRANSSANSSSANSSREPSLTPVQIQRAKEFAATHHPELGELLGRLESYDEPSFVEAIQELLRTMDRLEKLSEKNTERGRVELEDWKLTSRIRLLAARLAMADALPVENLEASSRTIKQEIRELLIERAELRKSSLTAERLRLQDRLEKVNRQLSELSERERQNIERELDRLEANASQAKTRQKAAQKEKSSLNTKPRSPSNAPQSDSTKQAAEKPAKNNQKP</sequence>
<accession>A0A518GJK5</accession>
<evidence type="ECO:0000313" key="2">
    <source>
        <dbReference type="EMBL" id="QDV28774.1"/>
    </source>
</evidence>
<evidence type="ECO:0000256" key="1">
    <source>
        <dbReference type="SAM" id="MobiDB-lite"/>
    </source>
</evidence>
<feature type="region of interest" description="Disordered" evidence="1">
    <location>
        <begin position="48"/>
        <end position="102"/>
    </location>
</feature>
<evidence type="ECO:0000313" key="3">
    <source>
        <dbReference type="Proteomes" id="UP000315349"/>
    </source>
</evidence>
<feature type="compositionally biased region" description="Polar residues" evidence="1">
    <location>
        <begin position="271"/>
        <end position="290"/>
    </location>
</feature>
<dbReference type="Proteomes" id="UP000315349">
    <property type="component" value="Chromosome"/>
</dbReference>
<feature type="compositionally biased region" description="Low complexity" evidence="1">
    <location>
        <begin position="64"/>
        <end position="95"/>
    </location>
</feature>
<protein>
    <submittedName>
        <fullName evidence="2">Uncharacterized protein</fullName>
    </submittedName>
</protein>
<feature type="region of interest" description="Disordered" evidence="1">
    <location>
        <begin position="247"/>
        <end position="302"/>
    </location>
</feature>
<proteinExistence type="predicted"/>
<dbReference type="EMBL" id="CP036299">
    <property type="protein sequence ID" value="QDV28774.1"/>
    <property type="molecule type" value="Genomic_DNA"/>
</dbReference>
<organism evidence="2 3">
    <name type="scientific">Planctopirus ephydatiae</name>
    <dbReference type="NCBI Taxonomy" id="2528019"/>
    <lineage>
        <taxon>Bacteria</taxon>
        <taxon>Pseudomonadati</taxon>
        <taxon>Planctomycetota</taxon>
        <taxon>Planctomycetia</taxon>
        <taxon>Planctomycetales</taxon>
        <taxon>Planctomycetaceae</taxon>
        <taxon>Planctopirus</taxon>
    </lineage>
</organism>
<reference evidence="2 3" key="1">
    <citation type="submission" date="2019-02" db="EMBL/GenBank/DDBJ databases">
        <title>Deep-cultivation of Planctomycetes and their phenomic and genomic characterization uncovers novel biology.</title>
        <authorList>
            <person name="Wiegand S."/>
            <person name="Jogler M."/>
            <person name="Boedeker C."/>
            <person name="Pinto D."/>
            <person name="Vollmers J."/>
            <person name="Rivas-Marin E."/>
            <person name="Kohn T."/>
            <person name="Peeters S.H."/>
            <person name="Heuer A."/>
            <person name="Rast P."/>
            <person name="Oberbeckmann S."/>
            <person name="Bunk B."/>
            <person name="Jeske O."/>
            <person name="Meyerdierks A."/>
            <person name="Storesund J.E."/>
            <person name="Kallscheuer N."/>
            <person name="Luecker S."/>
            <person name="Lage O.M."/>
            <person name="Pohl T."/>
            <person name="Merkel B.J."/>
            <person name="Hornburger P."/>
            <person name="Mueller R.-W."/>
            <person name="Bruemmer F."/>
            <person name="Labrenz M."/>
            <person name="Spormann A.M."/>
            <person name="Op den Camp H."/>
            <person name="Overmann J."/>
            <person name="Amann R."/>
            <person name="Jetten M.S.M."/>
            <person name="Mascher T."/>
            <person name="Medema M.H."/>
            <person name="Devos D.P."/>
            <person name="Kaster A.-K."/>
            <person name="Ovreas L."/>
            <person name="Rohde M."/>
            <person name="Galperin M.Y."/>
            <person name="Jogler C."/>
        </authorList>
    </citation>
    <scope>NUCLEOTIDE SEQUENCE [LARGE SCALE GENOMIC DNA]</scope>
    <source>
        <strain evidence="2 3">Spb1</strain>
    </source>
</reference>
<feature type="compositionally biased region" description="Polar residues" evidence="1">
    <location>
        <begin position="48"/>
        <end position="63"/>
    </location>
</feature>
<name>A0A518GJK5_9PLAN</name>
<keyword evidence="3" id="KW-1185">Reference proteome</keyword>
<dbReference type="KEGG" id="peh:Spb1_06390"/>
<gene>
    <name evidence="2" type="ORF">Spb1_06390</name>
</gene>
<dbReference type="AlphaFoldDB" id="A0A518GJK5"/>